<dbReference type="eggNOG" id="arCOG00347">
    <property type="taxonomic scope" value="Archaea"/>
</dbReference>
<dbReference type="Proteomes" id="UP000000663">
    <property type="component" value="Chromosome"/>
</dbReference>
<reference evidence="2 3" key="1">
    <citation type="journal article" date="2006" name="Science">
        <title>Genome of rice cluster I archaea -- the key methane producers in the rice rhizosphere.</title>
        <authorList>
            <person name="Erkel C."/>
            <person name="Kube M."/>
            <person name="Reinhardt R."/>
            <person name="Liesack W."/>
        </authorList>
    </citation>
    <scope>NUCLEOTIDE SEQUENCE [LARGE SCALE GENOMIC DNA]</scope>
    <source>
        <strain evidence="3">DSM 22066 / NBRC 105507 / MRE50</strain>
    </source>
</reference>
<keyword evidence="3" id="KW-1185">Reference proteome</keyword>
<dbReference type="GeneID" id="5142953"/>
<dbReference type="InterPro" id="IPR004425">
    <property type="entry name" value="MJ0106-like"/>
</dbReference>
<evidence type="ECO:0000256" key="1">
    <source>
        <dbReference type="SAM" id="Coils"/>
    </source>
</evidence>
<dbReference type="EMBL" id="AM114193">
    <property type="protein sequence ID" value="CAJ38059.1"/>
    <property type="molecule type" value="Genomic_DNA"/>
</dbReference>
<dbReference type="PATRIC" id="fig|351160.9.peg.220"/>
<dbReference type="NCBIfam" id="TIGR00161">
    <property type="entry name" value="proteasome assembly chaperone family protein"/>
    <property type="match status" value="1"/>
</dbReference>
<proteinExistence type="predicted"/>
<accession>Q0W0N4</accession>
<name>Q0W0N4_METAR</name>
<dbReference type="InterPro" id="IPR019151">
    <property type="entry name" value="Proteasome_assmbl_chaperone_2"/>
</dbReference>
<sequence length="247" mass="27018">MMPERAEEPFVQVIADHIESKNPIILGGFPGMGLVGNIVGQYLIEQLDMKPCGRVDSKLFPPIAILYGGLVKGPVRIYESVEKNLIVIFSDIPIDPIISREIGGGIVRWAKELQPREIISLAGLATTGEEHKVFGAATTQEGLDRIKGTLEIFEMGTITGVPGVIMNECMNHGIDGICILGETRGPSPDPRASIEVVKAMNRLYGFNVDIKLMEEQAEEIEKVLHKLSEQIGEAEARQSPKDLPMYG</sequence>
<dbReference type="SUPFAM" id="SSF159659">
    <property type="entry name" value="Cgl1923-like"/>
    <property type="match status" value="1"/>
</dbReference>
<dbReference type="KEGG" id="rci:RRC339"/>
<keyword evidence="1" id="KW-0175">Coiled coil</keyword>
<evidence type="ECO:0008006" key="4">
    <source>
        <dbReference type="Google" id="ProtNLM"/>
    </source>
</evidence>
<dbReference type="InterPro" id="IPR038389">
    <property type="entry name" value="PSMG2_sf"/>
</dbReference>
<dbReference type="PANTHER" id="PTHR35610:SF8">
    <property type="entry name" value="3-ISOPROPYLMALATE DEHYDRATASE"/>
    <property type="match status" value="1"/>
</dbReference>
<gene>
    <name evidence="2" type="ORF">RRC339</name>
</gene>
<evidence type="ECO:0000313" key="2">
    <source>
        <dbReference type="EMBL" id="CAJ38059.1"/>
    </source>
</evidence>
<dbReference type="AlphaFoldDB" id="Q0W0N4"/>
<organism evidence="2 3">
    <name type="scientific">Methanocella arvoryzae (strain DSM 22066 / NBRC 105507 / MRE50)</name>
    <dbReference type="NCBI Taxonomy" id="351160"/>
    <lineage>
        <taxon>Archaea</taxon>
        <taxon>Methanobacteriati</taxon>
        <taxon>Methanobacteriota</taxon>
        <taxon>Stenosarchaea group</taxon>
        <taxon>Methanomicrobia</taxon>
        <taxon>Methanocellales</taxon>
        <taxon>Methanocellaceae</taxon>
        <taxon>Methanocella</taxon>
    </lineage>
</organism>
<dbReference type="RefSeq" id="WP_012034536.1">
    <property type="nucleotide sequence ID" value="NC_009464.1"/>
</dbReference>
<dbReference type="Pfam" id="PF09754">
    <property type="entry name" value="PAC2"/>
    <property type="match status" value="1"/>
</dbReference>
<feature type="coiled-coil region" evidence="1">
    <location>
        <begin position="210"/>
        <end position="237"/>
    </location>
</feature>
<dbReference type="Gene3D" id="3.40.50.10900">
    <property type="entry name" value="PAC-like subunit"/>
    <property type="match status" value="1"/>
</dbReference>
<dbReference type="PANTHER" id="PTHR35610">
    <property type="entry name" value="3-ISOPROPYLMALATE DEHYDRATASE-RELATED"/>
    <property type="match status" value="1"/>
</dbReference>
<dbReference type="STRING" id="351160.RRC339"/>
<evidence type="ECO:0000313" key="3">
    <source>
        <dbReference type="Proteomes" id="UP000000663"/>
    </source>
</evidence>
<protein>
    <recommendedName>
        <fullName evidence="4">3-isopropylmalate dehydratase</fullName>
    </recommendedName>
</protein>